<comment type="caution">
    <text evidence="5">The sequence shown here is derived from an EMBL/GenBank/DDBJ whole genome shotgun (WGS) entry which is preliminary data.</text>
</comment>
<evidence type="ECO:0000256" key="1">
    <source>
        <dbReference type="ARBA" id="ARBA00023015"/>
    </source>
</evidence>
<dbReference type="OrthoDB" id="8365150at2"/>
<dbReference type="Pfam" id="PF12833">
    <property type="entry name" value="HTH_18"/>
    <property type="match status" value="1"/>
</dbReference>
<dbReference type="GO" id="GO:0043565">
    <property type="term" value="F:sequence-specific DNA binding"/>
    <property type="evidence" value="ECO:0007669"/>
    <property type="project" value="InterPro"/>
</dbReference>
<dbReference type="InterPro" id="IPR050959">
    <property type="entry name" value="MarA-like"/>
</dbReference>
<gene>
    <name evidence="5" type="ORF">FNY66_05830</name>
</gene>
<keyword evidence="1" id="KW-0805">Transcription regulation</keyword>
<dbReference type="PROSITE" id="PS01124">
    <property type="entry name" value="HTH_ARAC_FAMILY_2"/>
    <property type="match status" value="1"/>
</dbReference>
<dbReference type="EMBL" id="VMSO01000005">
    <property type="protein sequence ID" value="KAA8501955.1"/>
    <property type="molecule type" value="Genomic_DNA"/>
</dbReference>
<evidence type="ECO:0000256" key="2">
    <source>
        <dbReference type="ARBA" id="ARBA00023125"/>
    </source>
</evidence>
<keyword evidence="3" id="KW-0804">Transcription</keyword>
<dbReference type="AlphaFoldDB" id="A0A5M9I3D4"/>
<dbReference type="PANTHER" id="PTHR47504:SF6">
    <property type="entry name" value="ARAC-FAMILY TRANSCRIPTIONAL REGULATOR"/>
    <property type="match status" value="1"/>
</dbReference>
<dbReference type="SMART" id="SM00342">
    <property type="entry name" value="HTH_ARAC"/>
    <property type="match status" value="1"/>
</dbReference>
<dbReference type="SUPFAM" id="SSF46689">
    <property type="entry name" value="Homeodomain-like"/>
    <property type="match status" value="2"/>
</dbReference>
<evidence type="ECO:0000313" key="6">
    <source>
        <dbReference type="Proteomes" id="UP000322025"/>
    </source>
</evidence>
<dbReference type="Gene3D" id="1.10.10.60">
    <property type="entry name" value="Homeodomain-like"/>
    <property type="match status" value="2"/>
</dbReference>
<dbReference type="GO" id="GO:0003700">
    <property type="term" value="F:DNA-binding transcription factor activity"/>
    <property type="evidence" value="ECO:0007669"/>
    <property type="project" value="InterPro"/>
</dbReference>
<proteinExistence type="predicted"/>
<evidence type="ECO:0000313" key="5">
    <source>
        <dbReference type="EMBL" id="KAA8501955.1"/>
    </source>
</evidence>
<accession>A0A5M9I3D4</accession>
<dbReference type="Proteomes" id="UP000322025">
    <property type="component" value="Unassembled WGS sequence"/>
</dbReference>
<dbReference type="PANTHER" id="PTHR47504">
    <property type="entry name" value="RIGHT ORIGIN-BINDING PROTEIN"/>
    <property type="match status" value="1"/>
</dbReference>
<dbReference type="RefSeq" id="WP_150310553.1">
    <property type="nucleotide sequence ID" value="NZ_VMSO01000005.1"/>
</dbReference>
<organism evidence="5 6">
    <name type="scientific">Mediterraneibacter catenae</name>
    <dbReference type="NCBI Taxonomy" id="2594882"/>
    <lineage>
        <taxon>Bacteria</taxon>
        <taxon>Bacillati</taxon>
        <taxon>Bacillota</taxon>
        <taxon>Clostridia</taxon>
        <taxon>Lachnospirales</taxon>
        <taxon>Lachnospiraceae</taxon>
        <taxon>Mediterraneibacter</taxon>
    </lineage>
</organism>
<protein>
    <submittedName>
        <fullName evidence="5">Helix-turn-helix transcriptional regulator</fullName>
    </submittedName>
</protein>
<dbReference type="Gene3D" id="2.60.120.260">
    <property type="entry name" value="Galactose-binding domain-like"/>
    <property type="match status" value="1"/>
</dbReference>
<evidence type="ECO:0000256" key="3">
    <source>
        <dbReference type="ARBA" id="ARBA00023163"/>
    </source>
</evidence>
<sequence length="292" mass="32825">MTYSAEIQAALSYIESNLDKPLTLDDIAGAAGFSKYHFHRIFKHETGIPLYEYIRKRRLAGASRLLRTTNLSILDIAMYFCFESQESFTRAFKKVYKLPPGKYRRALKDLITGGIEMSDRSEIKNWIITGTAPDKYQCRIDSDIFHTGSKCVSIKSAGESYTVDEYATVMQQFSAKEYRGRRVRFSGFVKSEDVTGWAGLWLRLDDAFSRTLSLDNMQNRGIEGTTGWNCYSCVLDVPQDAAVISIGVLLSGQGQIWFDNAAFQEVDLSIPTTTLDLTGELPSAPSNLSFEE</sequence>
<reference evidence="5" key="1">
    <citation type="submission" date="2019-07" db="EMBL/GenBank/DDBJ databases">
        <authorList>
            <person name="Wongkuna S."/>
            <person name="Scaria J."/>
        </authorList>
    </citation>
    <scope>NUCLEOTIDE SEQUENCE [LARGE SCALE GENOMIC DNA]</scope>
    <source>
        <strain evidence="5">SW178</strain>
    </source>
</reference>
<feature type="domain" description="HTH araC/xylS-type" evidence="4">
    <location>
        <begin position="8"/>
        <end position="106"/>
    </location>
</feature>
<evidence type="ECO:0000259" key="4">
    <source>
        <dbReference type="PROSITE" id="PS01124"/>
    </source>
</evidence>
<keyword evidence="2" id="KW-0238">DNA-binding</keyword>
<keyword evidence="6" id="KW-1185">Reference proteome</keyword>
<dbReference type="InterPro" id="IPR009057">
    <property type="entry name" value="Homeodomain-like_sf"/>
</dbReference>
<dbReference type="InterPro" id="IPR018060">
    <property type="entry name" value="HTH_AraC"/>
</dbReference>
<name>A0A5M9I3D4_9FIRM</name>